<dbReference type="EMBL" id="JARAKH010002022">
    <property type="protein sequence ID" value="KAK8372433.1"/>
    <property type="molecule type" value="Genomic_DNA"/>
</dbReference>
<evidence type="ECO:0000313" key="17">
    <source>
        <dbReference type="EMBL" id="KAK8372433.1"/>
    </source>
</evidence>
<keyword evidence="10" id="KW-0012">Acyltransferase</keyword>
<evidence type="ECO:0000259" key="16">
    <source>
        <dbReference type="Pfam" id="PF05004"/>
    </source>
</evidence>
<evidence type="ECO:0000256" key="8">
    <source>
        <dbReference type="ARBA" id="ARBA00022919"/>
    </source>
</evidence>
<dbReference type="SUPFAM" id="SSF53383">
    <property type="entry name" value="PLP-dependent transferases"/>
    <property type="match status" value="1"/>
</dbReference>
<dbReference type="PANTHER" id="PTHR13693">
    <property type="entry name" value="CLASS II AMINOTRANSFERASE/8-AMINO-7-OXONONANOATE SYNTHASE"/>
    <property type="match status" value="1"/>
</dbReference>
<evidence type="ECO:0000256" key="3">
    <source>
        <dbReference type="ARBA" id="ARBA00004991"/>
    </source>
</evidence>
<feature type="domain" description="Interferon-related developmental regulator N-terminal" evidence="16">
    <location>
        <begin position="390"/>
        <end position="508"/>
    </location>
</feature>
<comment type="caution">
    <text evidence="17">The sequence shown here is derived from an EMBL/GenBank/DDBJ whole genome shotgun (WGS) entry which is preliminary data.</text>
</comment>
<comment type="cofactor">
    <cofactor evidence="1">
        <name>pyridoxal 5'-phosphate</name>
        <dbReference type="ChEBI" id="CHEBI:597326"/>
    </cofactor>
</comment>
<dbReference type="Proteomes" id="UP001487740">
    <property type="component" value="Unassembled WGS sequence"/>
</dbReference>
<comment type="pathway">
    <text evidence="2">Lipid metabolism; sphingolipid metabolism.</text>
</comment>
<evidence type="ECO:0000256" key="10">
    <source>
        <dbReference type="ARBA" id="ARBA00023315"/>
    </source>
</evidence>
<dbReference type="InterPro" id="IPR007701">
    <property type="entry name" value="Interferon-rel_develop_reg_N"/>
</dbReference>
<dbReference type="EC" id="2.3.1.50" evidence="5"/>
<dbReference type="AlphaFoldDB" id="A0AAW0SB01"/>
<feature type="region of interest" description="Disordered" evidence="14">
    <location>
        <begin position="339"/>
        <end position="410"/>
    </location>
</feature>
<evidence type="ECO:0000256" key="4">
    <source>
        <dbReference type="ARBA" id="ARBA00008392"/>
    </source>
</evidence>
<feature type="compositionally biased region" description="Acidic residues" evidence="14">
    <location>
        <begin position="400"/>
        <end position="410"/>
    </location>
</feature>
<evidence type="ECO:0000256" key="12">
    <source>
        <dbReference type="ARBA" id="ARBA00041765"/>
    </source>
</evidence>
<dbReference type="GO" id="GO:0046512">
    <property type="term" value="P:sphingosine biosynthetic process"/>
    <property type="evidence" value="ECO:0007669"/>
    <property type="project" value="TreeGrafter"/>
</dbReference>
<proteinExistence type="inferred from homology"/>
<evidence type="ECO:0000256" key="2">
    <source>
        <dbReference type="ARBA" id="ARBA00004760"/>
    </source>
</evidence>
<feature type="compositionally biased region" description="Polar residues" evidence="14">
    <location>
        <begin position="387"/>
        <end position="399"/>
    </location>
</feature>
<dbReference type="InterPro" id="IPR015421">
    <property type="entry name" value="PyrdxlP-dep_Trfase_major"/>
</dbReference>
<dbReference type="Pfam" id="PF00155">
    <property type="entry name" value="Aminotran_1_2"/>
    <property type="match status" value="1"/>
</dbReference>
<dbReference type="GO" id="GO:0004758">
    <property type="term" value="F:serine C-palmitoyltransferase activity"/>
    <property type="evidence" value="ECO:0007669"/>
    <property type="project" value="UniProtKB-EC"/>
</dbReference>
<dbReference type="PANTHER" id="PTHR13693:SF2">
    <property type="entry name" value="SERINE PALMITOYLTRANSFERASE 1"/>
    <property type="match status" value="1"/>
</dbReference>
<reference evidence="17 18" key="1">
    <citation type="submission" date="2023-03" db="EMBL/GenBank/DDBJ databases">
        <title>High-quality genome of Scylla paramamosain provides insights in environmental adaptation.</title>
        <authorList>
            <person name="Zhang L."/>
        </authorList>
    </citation>
    <scope>NUCLEOTIDE SEQUENCE [LARGE SCALE GENOMIC DNA]</scope>
    <source>
        <strain evidence="17">LZ_2023a</strain>
        <tissue evidence="17">Muscle</tissue>
    </source>
</reference>
<name>A0AAW0SB01_SCYPA</name>
<evidence type="ECO:0000256" key="14">
    <source>
        <dbReference type="SAM" id="MobiDB-lite"/>
    </source>
</evidence>
<evidence type="ECO:0000256" key="1">
    <source>
        <dbReference type="ARBA" id="ARBA00001933"/>
    </source>
</evidence>
<keyword evidence="9" id="KW-0443">Lipid metabolism</keyword>
<evidence type="ECO:0000256" key="13">
    <source>
        <dbReference type="ARBA" id="ARBA00042649"/>
    </source>
</evidence>
<dbReference type="InterPro" id="IPR050087">
    <property type="entry name" value="AON_synthase_class-II"/>
</dbReference>
<evidence type="ECO:0000256" key="5">
    <source>
        <dbReference type="ARBA" id="ARBA00013220"/>
    </source>
</evidence>
<evidence type="ECO:0000313" key="18">
    <source>
        <dbReference type="Proteomes" id="UP001487740"/>
    </source>
</evidence>
<dbReference type="GO" id="GO:0005783">
    <property type="term" value="C:endoplasmic reticulum"/>
    <property type="evidence" value="ECO:0007669"/>
    <property type="project" value="TreeGrafter"/>
</dbReference>
<dbReference type="Gene3D" id="3.40.640.10">
    <property type="entry name" value="Type I PLP-dependent aspartate aminotransferase-like (Major domain)"/>
    <property type="match status" value="1"/>
</dbReference>
<dbReference type="GO" id="GO:0016020">
    <property type="term" value="C:membrane"/>
    <property type="evidence" value="ECO:0007669"/>
    <property type="project" value="GOC"/>
</dbReference>
<evidence type="ECO:0000256" key="11">
    <source>
        <dbReference type="ARBA" id="ARBA00041066"/>
    </source>
</evidence>
<comment type="pathway">
    <text evidence="3">Sphingolipid metabolism.</text>
</comment>
<keyword evidence="18" id="KW-1185">Reference proteome</keyword>
<evidence type="ECO:0000256" key="9">
    <source>
        <dbReference type="ARBA" id="ARBA00023098"/>
    </source>
</evidence>
<comment type="similarity">
    <text evidence="4">Belongs to the class-II pyridoxal-phosphate-dependent aminotransferase family.</text>
</comment>
<dbReference type="Pfam" id="PF05004">
    <property type="entry name" value="IFRD"/>
    <property type="match status" value="1"/>
</dbReference>
<keyword evidence="6" id="KW-0808">Transferase</keyword>
<keyword evidence="8" id="KW-0746">Sphingolipid metabolism</keyword>
<sequence length="509" mass="55474">MVNFSLQRGLQASRSKVIYFRHNDLGHLEELLEAQERQDAKDPKRANATRKFVVVEGIYMNTGRLCDLPGLVTLRQRYRLRLFLDEAVSFATLGSHCRGITDHFNVPMKEVDLLMGTLEGAGGCAGGFCVGTKFVVEHQRLSGLGYCFSASLPPMLAAASIKAVDLLEREGPELVEALQRACTHTHTALTATLPDSVEVGGDEISPIKHLRLTRPCSDDEAEVILRQVVEQAQEEGVALTVAAYLRAQEREAPRPSIRVSVSAALSQEEIENAVGAISRAFQKKPANVDILGYKKSQLVALGYNLPLFPHNGSGGQHYPPVLIFLVSLHHALLRSHPARHKTFVRGATPPESSEVPGSPKMPKNKKNKPAAAVAMTPASTQEDDETSVASDQTESTVQLSDDEGVSEEEAYEQKVREAMDLALEKSVHTRINALTALTTALQKRVLTGFLGEHHGTLLDLVERSLKKGRGAEQVAAARLASLLVLSLSSMPEVEEVYQALCPILTRCCD</sequence>
<feature type="domain" description="Aminotransferase class I/classII large" evidence="15">
    <location>
        <begin position="6"/>
        <end position="277"/>
    </location>
</feature>
<accession>A0AAW0SB01</accession>
<evidence type="ECO:0000256" key="6">
    <source>
        <dbReference type="ARBA" id="ARBA00022679"/>
    </source>
</evidence>
<dbReference type="GO" id="GO:0030170">
    <property type="term" value="F:pyridoxal phosphate binding"/>
    <property type="evidence" value="ECO:0007669"/>
    <property type="project" value="InterPro"/>
</dbReference>
<keyword evidence="7" id="KW-0663">Pyridoxal phosphate</keyword>
<evidence type="ECO:0000259" key="15">
    <source>
        <dbReference type="Pfam" id="PF00155"/>
    </source>
</evidence>
<evidence type="ECO:0000256" key="7">
    <source>
        <dbReference type="ARBA" id="ARBA00022898"/>
    </source>
</evidence>
<dbReference type="InterPro" id="IPR015424">
    <property type="entry name" value="PyrdxlP-dep_Trfase"/>
</dbReference>
<gene>
    <name evidence="17" type="ORF">O3P69_014124</name>
</gene>
<protein>
    <recommendedName>
        <fullName evidence="11">Serine palmitoyltransferase 1</fullName>
        <ecNumber evidence="5">2.3.1.50</ecNumber>
    </recommendedName>
    <alternativeName>
        <fullName evidence="12">Long chain base biosynthesis protein 1</fullName>
    </alternativeName>
    <alternativeName>
        <fullName evidence="13">Serine-palmitoyl-CoA transferase 1</fullName>
    </alternativeName>
</protein>
<organism evidence="17 18">
    <name type="scientific">Scylla paramamosain</name>
    <name type="common">Mud crab</name>
    <dbReference type="NCBI Taxonomy" id="85552"/>
    <lineage>
        <taxon>Eukaryota</taxon>
        <taxon>Metazoa</taxon>
        <taxon>Ecdysozoa</taxon>
        <taxon>Arthropoda</taxon>
        <taxon>Crustacea</taxon>
        <taxon>Multicrustacea</taxon>
        <taxon>Malacostraca</taxon>
        <taxon>Eumalacostraca</taxon>
        <taxon>Eucarida</taxon>
        <taxon>Decapoda</taxon>
        <taxon>Pleocyemata</taxon>
        <taxon>Brachyura</taxon>
        <taxon>Eubrachyura</taxon>
        <taxon>Portunoidea</taxon>
        <taxon>Portunidae</taxon>
        <taxon>Portuninae</taxon>
        <taxon>Scylla</taxon>
    </lineage>
</organism>
<dbReference type="InterPro" id="IPR004839">
    <property type="entry name" value="Aminotransferase_I/II_large"/>
</dbReference>
<dbReference type="GO" id="GO:0046513">
    <property type="term" value="P:ceramide biosynthetic process"/>
    <property type="evidence" value="ECO:0007669"/>
    <property type="project" value="TreeGrafter"/>
</dbReference>